<evidence type="ECO:0000313" key="2">
    <source>
        <dbReference type="EMBL" id="GAB0194624.1"/>
    </source>
</evidence>
<organism evidence="2 3">
    <name type="scientific">Grus japonensis</name>
    <name type="common">Japanese crane</name>
    <name type="synonym">Red-crowned crane</name>
    <dbReference type="NCBI Taxonomy" id="30415"/>
    <lineage>
        <taxon>Eukaryota</taxon>
        <taxon>Metazoa</taxon>
        <taxon>Chordata</taxon>
        <taxon>Craniata</taxon>
        <taxon>Vertebrata</taxon>
        <taxon>Euteleostomi</taxon>
        <taxon>Archelosauria</taxon>
        <taxon>Archosauria</taxon>
        <taxon>Dinosauria</taxon>
        <taxon>Saurischia</taxon>
        <taxon>Theropoda</taxon>
        <taxon>Coelurosauria</taxon>
        <taxon>Aves</taxon>
        <taxon>Neognathae</taxon>
        <taxon>Neoaves</taxon>
        <taxon>Gruiformes</taxon>
        <taxon>Gruidae</taxon>
        <taxon>Grus</taxon>
    </lineage>
</organism>
<evidence type="ECO:0000313" key="3">
    <source>
        <dbReference type="Proteomes" id="UP001623348"/>
    </source>
</evidence>
<keyword evidence="1" id="KW-0472">Membrane</keyword>
<proteinExistence type="predicted"/>
<feature type="transmembrane region" description="Helical" evidence="1">
    <location>
        <begin position="25"/>
        <end position="42"/>
    </location>
</feature>
<dbReference type="Proteomes" id="UP001623348">
    <property type="component" value="Unassembled WGS sequence"/>
</dbReference>
<dbReference type="EMBL" id="BAAFJT010000011">
    <property type="protein sequence ID" value="GAB0194624.1"/>
    <property type="molecule type" value="Genomic_DNA"/>
</dbReference>
<keyword evidence="1" id="KW-0812">Transmembrane</keyword>
<reference evidence="2 3" key="1">
    <citation type="submission" date="2024-06" db="EMBL/GenBank/DDBJ databases">
        <title>The draft genome of Grus japonensis, version 3.</title>
        <authorList>
            <person name="Nabeshima K."/>
            <person name="Suzuki S."/>
            <person name="Onuma M."/>
        </authorList>
    </citation>
    <scope>NUCLEOTIDE SEQUENCE [LARGE SCALE GENOMIC DNA]</scope>
    <source>
        <strain evidence="2 3">451A</strain>
    </source>
</reference>
<protein>
    <submittedName>
        <fullName evidence="2">Uncharacterized protein</fullName>
    </submittedName>
</protein>
<gene>
    <name evidence="2" type="ORF">GRJ2_001927700</name>
</gene>
<name>A0ABC9XAG7_GRUJA</name>
<dbReference type="AlphaFoldDB" id="A0ABC9XAG7"/>
<accession>A0ABC9XAG7</accession>
<keyword evidence="3" id="KW-1185">Reference proteome</keyword>
<keyword evidence="1" id="KW-1133">Transmembrane helix</keyword>
<sequence>MGEPQHFGGSCAALIRAMLDQFKKCIITGLAFIFCGIHFFLVPEMITDVFPLSAWLEHPSLGVVSSEKQNGDILNGASHTVSLFSLHCHLLWVQKSLVDQSAPEKTRWM</sequence>
<evidence type="ECO:0000256" key="1">
    <source>
        <dbReference type="SAM" id="Phobius"/>
    </source>
</evidence>
<comment type="caution">
    <text evidence="2">The sequence shown here is derived from an EMBL/GenBank/DDBJ whole genome shotgun (WGS) entry which is preliminary data.</text>
</comment>